<dbReference type="Proteomes" id="UP000885797">
    <property type="component" value="Unassembled WGS sequence"/>
</dbReference>
<feature type="domain" description="DNA replication/recombination mediator RecO N-terminal" evidence="7">
    <location>
        <begin position="2"/>
        <end position="79"/>
    </location>
</feature>
<dbReference type="Pfam" id="PF02565">
    <property type="entry name" value="RecO_C"/>
    <property type="match status" value="1"/>
</dbReference>
<feature type="non-terminal residue" evidence="8">
    <location>
        <position position="227"/>
    </location>
</feature>
<accession>A0A7V2SWR4</accession>
<evidence type="ECO:0000256" key="4">
    <source>
        <dbReference type="ARBA" id="ARBA00023172"/>
    </source>
</evidence>
<dbReference type="SUPFAM" id="SSF57863">
    <property type="entry name" value="ArfGap/RecO-like zinc finger"/>
    <property type="match status" value="1"/>
</dbReference>
<keyword evidence="4" id="KW-0233">DNA recombination</keyword>
<evidence type="ECO:0000256" key="6">
    <source>
        <dbReference type="ARBA" id="ARBA00033409"/>
    </source>
</evidence>
<reference evidence="8" key="1">
    <citation type="journal article" date="2020" name="mSystems">
        <title>Genome- and Community-Level Interaction Insights into Carbon Utilization and Element Cycling Functions of Hydrothermarchaeota in Hydrothermal Sediment.</title>
        <authorList>
            <person name="Zhou Z."/>
            <person name="Liu Y."/>
            <person name="Xu W."/>
            <person name="Pan J."/>
            <person name="Luo Z.H."/>
            <person name="Li M."/>
        </authorList>
    </citation>
    <scope>NUCLEOTIDE SEQUENCE [LARGE SCALE GENOMIC DNA]</scope>
    <source>
        <strain evidence="8">HyVt-503</strain>
    </source>
</reference>
<dbReference type="InterPro" id="IPR003717">
    <property type="entry name" value="RecO"/>
</dbReference>
<evidence type="ECO:0000256" key="1">
    <source>
        <dbReference type="ARBA" id="ARBA00007452"/>
    </source>
</evidence>
<dbReference type="Gene3D" id="2.40.50.140">
    <property type="entry name" value="Nucleic acid-binding proteins"/>
    <property type="match status" value="1"/>
</dbReference>
<evidence type="ECO:0000313" key="8">
    <source>
        <dbReference type="EMBL" id="HFC47063.1"/>
    </source>
</evidence>
<name>A0A7V2SWR4_9BACT</name>
<dbReference type="Pfam" id="PF11967">
    <property type="entry name" value="RecO_N"/>
    <property type="match status" value="1"/>
</dbReference>
<keyword evidence="3" id="KW-0227">DNA damage</keyword>
<dbReference type="GO" id="GO:0043590">
    <property type="term" value="C:bacterial nucleoid"/>
    <property type="evidence" value="ECO:0007669"/>
    <property type="project" value="TreeGrafter"/>
</dbReference>
<evidence type="ECO:0000256" key="5">
    <source>
        <dbReference type="ARBA" id="ARBA00023204"/>
    </source>
</evidence>
<dbReference type="HAMAP" id="MF_00201">
    <property type="entry name" value="RecO"/>
    <property type="match status" value="1"/>
</dbReference>
<gene>
    <name evidence="8" type="primary">recO</name>
    <name evidence="8" type="ORF">ENJ63_04195</name>
</gene>
<dbReference type="Gene3D" id="1.20.1440.120">
    <property type="entry name" value="Recombination protein O, C-terminal domain"/>
    <property type="match status" value="1"/>
</dbReference>
<keyword evidence="5" id="KW-0234">DNA repair</keyword>
<dbReference type="InterPro" id="IPR012340">
    <property type="entry name" value="NA-bd_OB-fold"/>
</dbReference>
<dbReference type="GO" id="GO:0006302">
    <property type="term" value="P:double-strand break repair"/>
    <property type="evidence" value="ECO:0007669"/>
    <property type="project" value="TreeGrafter"/>
</dbReference>
<dbReference type="EMBL" id="DRND01000333">
    <property type="protein sequence ID" value="HFC47063.1"/>
    <property type="molecule type" value="Genomic_DNA"/>
</dbReference>
<evidence type="ECO:0000256" key="3">
    <source>
        <dbReference type="ARBA" id="ARBA00022763"/>
    </source>
</evidence>
<dbReference type="AlphaFoldDB" id="A0A7V2SWR4"/>
<sequence length="227" mass="26056">MENLIKSEAIVLRGQDLGESHLIVTLLTVDQGKFKAVARGAKRSKKRFQNALEPFTHGQAIVRPSRTDSMAGLEAMAPKETFSQIRRDILKFTLASLACELLDLWLRENSPEARAFTLLLWFLHSLEQTKEPFLFTLLFKTRLLSIVGYGPDWGRIEATKLRVSQGTIKSLAFIQETPLDRIDRLRLSKRYMREAWTLIKSLHIKYLEKEPRSYNVLRQMAQGGIVV</sequence>
<comment type="similarity">
    <text evidence="1">Belongs to the RecO family.</text>
</comment>
<dbReference type="SUPFAM" id="SSF50249">
    <property type="entry name" value="Nucleic acid-binding proteins"/>
    <property type="match status" value="1"/>
</dbReference>
<dbReference type="NCBIfam" id="TIGR00613">
    <property type="entry name" value="reco"/>
    <property type="match status" value="1"/>
</dbReference>
<dbReference type="GO" id="GO:0006310">
    <property type="term" value="P:DNA recombination"/>
    <property type="evidence" value="ECO:0007669"/>
    <property type="project" value="UniProtKB-KW"/>
</dbReference>
<dbReference type="PANTHER" id="PTHR33991:SF1">
    <property type="entry name" value="DNA REPAIR PROTEIN RECO"/>
    <property type="match status" value="1"/>
</dbReference>
<evidence type="ECO:0000259" key="7">
    <source>
        <dbReference type="Pfam" id="PF11967"/>
    </source>
</evidence>
<comment type="caution">
    <text evidence="8">The sequence shown here is derived from an EMBL/GenBank/DDBJ whole genome shotgun (WGS) entry which is preliminary data.</text>
</comment>
<dbReference type="InterPro" id="IPR042242">
    <property type="entry name" value="RecO_C"/>
</dbReference>
<proteinExistence type="inferred from homology"/>
<evidence type="ECO:0000256" key="2">
    <source>
        <dbReference type="ARBA" id="ARBA00021310"/>
    </source>
</evidence>
<dbReference type="PANTHER" id="PTHR33991">
    <property type="entry name" value="DNA REPAIR PROTEIN RECO"/>
    <property type="match status" value="1"/>
</dbReference>
<organism evidence="8">
    <name type="scientific">Dissulfuribacter thermophilus</name>
    <dbReference type="NCBI Taxonomy" id="1156395"/>
    <lineage>
        <taxon>Bacteria</taxon>
        <taxon>Pseudomonadati</taxon>
        <taxon>Thermodesulfobacteriota</taxon>
        <taxon>Dissulfuribacteria</taxon>
        <taxon>Dissulfuribacterales</taxon>
        <taxon>Dissulfuribacteraceae</taxon>
        <taxon>Dissulfuribacter</taxon>
    </lineage>
</organism>
<dbReference type="InterPro" id="IPR037278">
    <property type="entry name" value="ARFGAP/RecO"/>
</dbReference>
<protein>
    <recommendedName>
        <fullName evidence="2">DNA repair protein RecO</fullName>
    </recommendedName>
    <alternativeName>
        <fullName evidence="6">Recombination protein O</fullName>
    </alternativeName>
</protein>
<dbReference type="InterPro" id="IPR022572">
    <property type="entry name" value="DNA_rep/recomb_RecO_N"/>
</dbReference>